<evidence type="ECO:0000256" key="1">
    <source>
        <dbReference type="ARBA" id="ARBA00005600"/>
    </source>
</evidence>
<dbReference type="AlphaFoldDB" id="A0AAD1SYQ9"/>
<dbReference type="EMBL" id="OW240920">
    <property type="protein sequence ID" value="CAH2314278.1"/>
    <property type="molecule type" value="Genomic_DNA"/>
</dbReference>
<dbReference type="SUPFAM" id="SSF54076">
    <property type="entry name" value="RNase A-like"/>
    <property type="match status" value="1"/>
</dbReference>
<protein>
    <submittedName>
        <fullName evidence="7">Sialic acid-binding lectin-like</fullName>
    </submittedName>
</protein>
<dbReference type="Proteomes" id="UP001295444">
    <property type="component" value="Chromosome 09"/>
</dbReference>
<accession>A0AAD1SYQ9</accession>
<sequence>MSSSSQVLLILGFILSICHLSSCQDYRRFRDNHVVIGHMQISCAQIESERNMSDQHGGCKESNTFIHAENVKTITRICKGKTEHMDRVLSKHTFHVTDCVLDQDSLFPNCAFHQTEEKRQICVKCVRSFPILLYSPEEHASCKPEL</sequence>
<organism evidence="7 8">
    <name type="scientific">Pelobates cultripes</name>
    <name type="common">Western spadefoot toad</name>
    <dbReference type="NCBI Taxonomy" id="61616"/>
    <lineage>
        <taxon>Eukaryota</taxon>
        <taxon>Metazoa</taxon>
        <taxon>Chordata</taxon>
        <taxon>Craniata</taxon>
        <taxon>Vertebrata</taxon>
        <taxon>Euteleostomi</taxon>
        <taxon>Amphibia</taxon>
        <taxon>Batrachia</taxon>
        <taxon>Anura</taxon>
        <taxon>Pelobatoidea</taxon>
        <taxon>Pelobatidae</taxon>
        <taxon>Pelobates</taxon>
    </lineage>
</organism>
<evidence type="ECO:0000259" key="6">
    <source>
        <dbReference type="SMART" id="SM00092"/>
    </source>
</evidence>
<evidence type="ECO:0000256" key="3">
    <source>
        <dbReference type="ARBA" id="ARBA00022759"/>
    </source>
</evidence>
<comment type="similarity">
    <text evidence="1 5">Belongs to the pancreatic ribonuclease family.</text>
</comment>
<dbReference type="GO" id="GO:0003676">
    <property type="term" value="F:nucleic acid binding"/>
    <property type="evidence" value="ECO:0007669"/>
    <property type="project" value="InterPro"/>
</dbReference>
<dbReference type="PANTHER" id="PTHR11437">
    <property type="entry name" value="RIBONUCLEASE"/>
    <property type="match status" value="1"/>
</dbReference>
<dbReference type="PANTHER" id="PTHR11437:SF66">
    <property type="entry name" value="RNASE 3"/>
    <property type="match status" value="1"/>
</dbReference>
<evidence type="ECO:0000256" key="2">
    <source>
        <dbReference type="ARBA" id="ARBA00022722"/>
    </source>
</evidence>
<dbReference type="InterPro" id="IPR001427">
    <property type="entry name" value="RNaseA"/>
</dbReference>
<dbReference type="PROSITE" id="PS00127">
    <property type="entry name" value="RNASE_PANCREATIC"/>
    <property type="match status" value="1"/>
</dbReference>
<gene>
    <name evidence="7" type="ORF">PECUL_23A025635</name>
</gene>
<keyword evidence="3 5" id="KW-0255">Endonuclease</keyword>
<evidence type="ECO:0000256" key="4">
    <source>
        <dbReference type="ARBA" id="ARBA00022801"/>
    </source>
</evidence>
<proteinExistence type="inferred from homology"/>
<dbReference type="GO" id="GO:0050830">
    <property type="term" value="P:defense response to Gram-positive bacterium"/>
    <property type="evidence" value="ECO:0007669"/>
    <property type="project" value="TreeGrafter"/>
</dbReference>
<name>A0AAD1SYQ9_PELCU</name>
<evidence type="ECO:0000256" key="5">
    <source>
        <dbReference type="RuleBase" id="RU000651"/>
    </source>
</evidence>
<dbReference type="GO" id="GO:0016787">
    <property type="term" value="F:hydrolase activity"/>
    <property type="evidence" value="ECO:0007669"/>
    <property type="project" value="UniProtKB-KW"/>
</dbReference>
<dbReference type="SMART" id="SM00092">
    <property type="entry name" value="RNAse_Pc"/>
    <property type="match status" value="1"/>
</dbReference>
<feature type="chain" id="PRO_5041776315" evidence="5">
    <location>
        <begin position="24"/>
        <end position="146"/>
    </location>
</feature>
<dbReference type="InterPro" id="IPR023412">
    <property type="entry name" value="RNaseA_domain"/>
</dbReference>
<feature type="signal peptide" evidence="5">
    <location>
        <begin position="1"/>
        <end position="23"/>
    </location>
</feature>
<dbReference type="Pfam" id="PF00074">
    <property type="entry name" value="RnaseA"/>
    <property type="match status" value="1"/>
</dbReference>
<keyword evidence="4 5" id="KW-0378">Hydrolase</keyword>
<dbReference type="GO" id="GO:0004519">
    <property type="term" value="F:endonuclease activity"/>
    <property type="evidence" value="ECO:0007669"/>
    <property type="project" value="UniProtKB-KW"/>
</dbReference>
<dbReference type="InterPro" id="IPR023411">
    <property type="entry name" value="RNaseA_AS"/>
</dbReference>
<evidence type="ECO:0000313" key="8">
    <source>
        <dbReference type="Proteomes" id="UP001295444"/>
    </source>
</evidence>
<dbReference type="Gene3D" id="3.10.130.10">
    <property type="entry name" value="Ribonuclease A-like domain"/>
    <property type="match status" value="1"/>
</dbReference>
<evidence type="ECO:0000313" key="7">
    <source>
        <dbReference type="EMBL" id="CAH2314278.1"/>
    </source>
</evidence>
<dbReference type="InterPro" id="IPR036816">
    <property type="entry name" value="RNaseA-like_dom_sf"/>
</dbReference>
<keyword evidence="2 5" id="KW-0540">Nuclease</keyword>
<reference evidence="7" key="1">
    <citation type="submission" date="2022-03" db="EMBL/GenBank/DDBJ databases">
        <authorList>
            <person name="Alioto T."/>
            <person name="Alioto T."/>
            <person name="Gomez Garrido J."/>
        </authorList>
    </citation>
    <scope>NUCLEOTIDE SEQUENCE</scope>
</reference>
<keyword evidence="8" id="KW-1185">Reference proteome</keyword>
<dbReference type="GO" id="GO:0004540">
    <property type="term" value="F:RNA nuclease activity"/>
    <property type="evidence" value="ECO:0007669"/>
    <property type="project" value="TreeGrafter"/>
</dbReference>
<keyword evidence="5" id="KW-0732">Signal</keyword>
<feature type="domain" description="Ribonuclease A-domain" evidence="6">
    <location>
        <begin position="22"/>
        <end position="132"/>
    </location>
</feature>